<dbReference type="PhylomeDB" id="B6QRY4"/>
<dbReference type="HOGENOM" id="CLU_014819_3_2_1"/>
<dbReference type="GO" id="GO:0046872">
    <property type="term" value="F:metal ion binding"/>
    <property type="evidence" value="ECO:0007669"/>
    <property type="project" value="UniProtKB-KW"/>
</dbReference>
<keyword evidence="11" id="KW-1185">Reference proteome</keyword>
<keyword evidence="2" id="KW-0719">Serine esterase</keyword>
<dbReference type="PANTHER" id="PTHR33938">
    <property type="entry name" value="FERULOYL ESTERASE B-RELATED"/>
    <property type="match status" value="1"/>
</dbReference>
<dbReference type="PANTHER" id="PTHR33938:SF8">
    <property type="entry name" value="CARBOXYLIC ESTER HYDROLASE"/>
    <property type="match status" value="1"/>
</dbReference>
<evidence type="ECO:0000313" key="10">
    <source>
        <dbReference type="EMBL" id="EEA20622.1"/>
    </source>
</evidence>
<protein>
    <recommendedName>
        <fullName evidence="8">Carboxylic ester hydrolase</fullName>
        <ecNumber evidence="8">3.1.1.-</ecNumber>
    </recommendedName>
</protein>
<dbReference type="GO" id="GO:0030600">
    <property type="term" value="F:feruloyl esterase activity"/>
    <property type="evidence" value="ECO:0007669"/>
    <property type="project" value="UniProtKB-ARBA"/>
</dbReference>
<keyword evidence="7" id="KW-1015">Disulfide bond</keyword>
<dbReference type="InterPro" id="IPR029058">
    <property type="entry name" value="AB_hydrolase_fold"/>
</dbReference>
<proteinExistence type="inferred from homology"/>
<evidence type="ECO:0000256" key="1">
    <source>
        <dbReference type="ARBA" id="ARBA00006249"/>
    </source>
</evidence>
<evidence type="ECO:0000256" key="4">
    <source>
        <dbReference type="ARBA" id="ARBA00022729"/>
    </source>
</evidence>
<dbReference type="AlphaFoldDB" id="B6QRY4"/>
<dbReference type="EC" id="3.1.1.-" evidence="8"/>
<evidence type="ECO:0000256" key="3">
    <source>
        <dbReference type="ARBA" id="ARBA00022723"/>
    </source>
</evidence>
<dbReference type="Pfam" id="PF07519">
    <property type="entry name" value="Tannase"/>
    <property type="match status" value="1"/>
</dbReference>
<gene>
    <name evidence="10" type="ORF">PMAA_044520</name>
</gene>
<evidence type="ECO:0000256" key="5">
    <source>
        <dbReference type="ARBA" id="ARBA00022801"/>
    </source>
</evidence>
<organism evidence="10 11">
    <name type="scientific">Talaromyces marneffei (strain ATCC 18224 / CBS 334.59 / QM 7333)</name>
    <name type="common">Penicillium marneffei</name>
    <dbReference type="NCBI Taxonomy" id="441960"/>
    <lineage>
        <taxon>Eukaryota</taxon>
        <taxon>Fungi</taxon>
        <taxon>Dikarya</taxon>
        <taxon>Ascomycota</taxon>
        <taxon>Pezizomycotina</taxon>
        <taxon>Eurotiomycetes</taxon>
        <taxon>Eurotiomycetidae</taxon>
        <taxon>Eurotiales</taxon>
        <taxon>Trichocomaceae</taxon>
        <taxon>Talaromyces</taxon>
        <taxon>Talaromyces sect. Talaromyces</taxon>
    </lineage>
</organism>
<dbReference type="EMBL" id="DS995904">
    <property type="protein sequence ID" value="EEA20622.1"/>
    <property type="molecule type" value="Genomic_DNA"/>
</dbReference>
<dbReference type="VEuPathDB" id="FungiDB:PMAA_044520"/>
<keyword evidence="4 9" id="KW-0732">Signal</keyword>
<dbReference type="InterPro" id="IPR011118">
    <property type="entry name" value="Tannase/feruloyl_esterase"/>
</dbReference>
<dbReference type="STRING" id="441960.B6QRY4"/>
<evidence type="ECO:0000256" key="7">
    <source>
        <dbReference type="ARBA" id="ARBA00023157"/>
    </source>
</evidence>
<evidence type="ECO:0000313" key="11">
    <source>
        <dbReference type="Proteomes" id="UP000001294"/>
    </source>
</evidence>
<dbReference type="Gene3D" id="3.40.50.1820">
    <property type="entry name" value="alpha/beta hydrolase"/>
    <property type="match status" value="1"/>
</dbReference>
<dbReference type="Proteomes" id="UP000001294">
    <property type="component" value="Unassembled WGS sequence"/>
</dbReference>
<comment type="similarity">
    <text evidence="1 8">Belongs to the tannase family.</text>
</comment>
<feature type="chain" id="PRO_5013017027" description="Carboxylic ester hydrolase" evidence="9">
    <location>
        <begin position="16"/>
        <end position="521"/>
    </location>
</feature>
<evidence type="ECO:0000256" key="6">
    <source>
        <dbReference type="ARBA" id="ARBA00022837"/>
    </source>
</evidence>
<accession>B6QRY4</accession>
<evidence type="ECO:0000256" key="8">
    <source>
        <dbReference type="RuleBase" id="RU361238"/>
    </source>
</evidence>
<dbReference type="SUPFAM" id="SSF53474">
    <property type="entry name" value="alpha/beta-Hydrolases"/>
    <property type="match status" value="1"/>
</dbReference>
<sequence>MKSIIISSLFSAALAAMPMPHRTNCSHLSAPHVPGAKVLSITAMERWNYSVPATPPFLLSPVQNLDICDVTVFLTHSGAQNQATVKVWLPLQDWNGRFQANGGSAYVTGEFDLTLGPTVKDGYSAASTDAGLGFNFTSPGSWALNADGSVNFDALADFSYRSVHDMAIVGKELTRQFYGTRPEYSYWNGCSTGGRQGMAAAQRYPELFDGILAGAPAINWAKYVVAEQWPQVVMHQDQTFPSTCELNFFSDAAIKECDEMDGVKDGIITDPGKCSYDPLKSVGQVVQCNGQNIIITNSTATVVKKALQGPLDHTGQPLWYGLNVGASLDSLVNTTTDANGTRTGYPFFVNDQWIKYFLARDPDYNTEQIDYGTFFDLFWQSYTEYDGIIGIDDADLSSFHHQGGKLLMWHGLSDQLIFPGGTIDYRERVEHRMGGAKKTNDFFRLFLAPGVDHCGAGTTIGATPDDPFKALVNWVEHGEAPDLISATVNDATKAERIVCAYPQIATYQGGDPKCAASFRCV</sequence>
<keyword evidence="6" id="KW-0106">Calcium</keyword>
<keyword evidence="3" id="KW-0479">Metal-binding</keyword>
<feature type="signal peptide" evidence="9">
    <location>
        <begin position="1"/>
        <end position="15"/>
    </location>
</feature>
<evidence type="ECO:0000256" key="9">
    <source>
        <dbReference type="SAM" id="SignalP"/>
    </source>
</evidence>
<dbReference type="OrthoDB" id="3039123at2759"/>
<reference evidence="11" key="1">
    <citation type="journal article" date="2015" name="Genome Announc.">
        <title>Genome sequence of the AIDS-associated pathogen Penicillium marneffei (ATCC18224) and its near taxonomic relative Talaromyces stipitatus (ATCC10500).</title>
        <authorList>
            <person name="Nierman W.C."/>
            <person name="Fedorova-Abrams N.D."/>
            <person name="Andrianopoulos A."/>
        </authorList>
    </citation>
    <scope>NUCLEOTIDE SEQUENCE [LARGE SCALE GENOMIC DNA]</scope>
    <source>
        <strain evidence="11">ATCC 18224 / CBS 334.59 / QM 7333</strain>
    </source>
</reference>
<evidence type="ECO:0000256" key="2">
    <source>
        <dbReference type="ARBA" id="ARBA00022487"/>
    </source>
</evidence>
<keyword evidence="5 8" id="KW-0378">Hydrolase</keyword>
<name>B6QRY4_TALMQ</name>